<dbReference type="AlphaFoldDB" id="A0A7J2U4V6"/>
<keyword evidence="1 3" id="KW-0808">Transferase</keyword>
<comment type="caution">
    <text evidence="3">The sequence shown here is derived from an EMBL/GenBank/DDBJ whole genome shotgun (WGS) entry which is preliminary data.</text>
</comment>
<dbReference type="InterPro" id="IPR029057">
    <property type="entry name" value="PRTase-like"/>
</dbReference>
<accession>A0A7J2U4V6</accession>
<dbReference type="Gene3D" id="3.60.20.10">
    <property type="entry name" value="Glutamine Phosphoribosylpyrophosphate, subunit 1, domain 1"/>
    <property type="match status" value="1"/>
</dbReference>
<dbReference type="SUPFAM" id="SSF53271">
    <property type="entry name" value="PRTase-like"/>
    <property type="match status" value="1"/>
</dbReference>
<organism evidence="3">
    <name type="scientific">Ignisphaera aggregans</name>
    <dbReference type="NCBI Taxonomy" id="334771"/>
    <lineage>
        <taxon>Archaea</taxon>
        <taxon>Thermoproteota</taxon>
        <taxon>Thermoprotei</taxon>
        <taxon>Desulfurococcales</taxon>
        <taxon>Desulfurococcaceae</taxon>
        <taxon>Ignisphaera</taxon>
    </lineage>
</organism>
<evidence type="ECO:0000256" key="2">
    <source>
        <dbReference type="ARBA" id="ARBA00022962"/>
    </source>
</evidence>
<dbReference type="EMBL" id="DSEU01000047">
    <property type="protein sequence ID" value="HEM67357.1"/>
    <property type="molecule type" value="Genomic_DNA"/>
</dbReference>
<keyword evidence="2" id="KW-0315">Glutamine amidotransferase</keyword>
<dbReference type="InterPro" id="IPR029055">
    <property type="entry name" value="Ntn_hydrolases_N"/>
</dbReference>
<dbReference type="PANTHER" id="PTHR11907">
    <property type="entry name" value="AMIDOPHOSPHORIBOSYLTRANSFERASE"/>
    <property type="match status" value="1"/>
</dbReference>
<dbReference type="SUPFAM" id="SSF56235">
    <property type="entry name" value="N-terminal nucleophile aminohydrolases (Ntn hydrolases)"/>
    <property type="match status" value="1"/>
</dbReference>
<name>A0A7J2U4V6_9CREN</name>
<evidence type="ECO:0000313" key="3">
    <source>
        <dbReference type="EMBL" id="HEM67357.1"/>
    </source>
</evidence>
<proteinExistence type="predicted"/>
<dbReference type="Gene3D" id="3.40.50.2020">
    <property type="match status" value="1"/>
</dbReference>
<reference evidence="3" key="1">
    <citation type="journal article" date="2020" name="mSystems">
        <title>Genome- and Community-Level Interaction Insights into Carbon Utilization and Element Cycling Functions of Hydrothermarchaeota in Hydrothermal Sediment.</title>
        <authorList>
            <person name="Zhou Z."/>
            <person name="Liu Y."/>
            <person name="Xu W."/>
            <person name="Pan J."/>
            <person name="Luo Z.H."/>
            <person name="Li M."/>
        </authorList>
    </citation>
    <scope>NUCLEOTIDE SEQUENCE [LARGE SCALE GENOMIC DNA]</scope>
    <source>
        <strain evidence="3">SpSt-125</strain>
    </source>
</reference>
<gene>
    <name evidence="3" type="ORF">ENO26_07335</name>
</gene>
<evidence type="ECO:0000256" key="1">
    <source>
        <dbReference type="ARBA" id="ARBA00022679"/>
    </source>
</evidence>
<keyword evidence="3" id="KW-0328">Glycosyltransferase</keyword>
<dbReference type="CDD" id="cd06223">
    <property type="entry name" value="PRTases_typeI"/>
    <property type="match status" value="1"/>
</dbReference>
<protein>
    <submittedName>
        <fullName evidence="3">Amidophosphoribosyltransferase</fullName>
    </submittedName>
</protein>
<dbReference type="GO" id="GO:0016757">
    <property type="term" value="F:glycosyltransferase activity"/>
    <property type="evidence" value="ECO:0007669"/>
    <property type="project" value="UniProtKB-KW"/>
</dbReference>
<sequence length="421" mass="46138">MGSLLAIYAFDELWNLSNIVRYGLMSLQHRGAQNFVVCIPGERVECLHGENIDEVSRGASKNVALAVIGNDSDNMLIEVDDSGVVAMASERSWDGASRALQALSNAFSNGGDPVTSFISTLNRVSDDVAPSMAVLTKRGELVIWRSPSSFSPLVLGSYGFDMAIVSSESVAIDILGGDVKRFLKPGEGIYIAKYIVKHFTAGVSEHRGLCTFELLYLARHDAIVDGVSVYEFRKHLGRELAKYLESDVDVVVGVPETALPYAIGFAEVIKKPFEMAFMATGGRRRSMLFSDPFEKIVSIHLKMNPIRGVLEGKRVALVDDSMVTGSTIKTVSQILRFRVGVPEVHLFIASPPLIMPCPFSVLRLDMKGLLAANLSQSLARDYLEVDSLHWLSKEDVDRVASRFGLKLCGKCFGVDFFGCRK</sequence>
<dbReference type="InterPro" id="IPR000836">
    <property type="entry name" value="PRTase_dom"/>
</dbReference>